<sequence length="81" mass="9259">MVEIKLSNSYGLKLMENRALRVNCMNKIFLKPNFKESDSASTYVLYQDMLKVLLTVCLCKLIKFHFLDVEHSVTSGTLKGV</sequence>
<proteinExistence type="predicted"/>
<name>A0A1J1HIP7_9DIPT</name>
<evidence type="ECO:0000313" key="2">
    <source>
        <dbReference type="Proteomes" id="UP000183832"/>
    </source>
</evidence>
<gene>
    <name evidence="1" type="ORF">CLUMA_CG001575</name>
</gene>
<dbReference type="EMBL" id="CVRI01000005">
    <property type="protein sequence ID" value="CRK87787.1"/>
    <property type="molecule type" value="Genomic_DNA"/>
</dbReference>
<organism evidence="1 2">
    <name type="scientific">Clunio marinus</name>
    <dbReference type="NCBI Taxonomy" id="568069"/>
    <lineage>
        <taxon>Eukaryota</taxon>
        <taxon>Metazoa</taxon>
        <taxon>Ecdysozoa</taxon>
        <taxon>Arthropoda</taxon>
        <taxon>Hexapoda</taxon>
        <taxon>Insecta</taxon>
        <taxon>Pterygota</taxon>
        <taxon>Neoptera</taxon>
        <taxon>Endopterygota</taxon>
        <taxon>Diptera</taxon>
        <taxon>Nematocera</taxon>
        <taxon>Chironomoidea</taxon>
        <taxon>Chironomidae</taxon>
        <taxon>Clunio</taxon>
    </lineage>
</organism>
<accession>A0A1J1HIP7</accession>
<keyword evidence="2" id="KW-1185">Reference proteome</keyword>
<dbReference type="AlphaFoldDB" id="A0A1J1HIP7"/>
<reference evidence="1 2" key="1">
    <citation type="submission" date="2015-04" db="EMBL/GenBank/DDBJ databases">
        <authorList>
            <person name="Syromyatnikov M.Y."/>
            <person name="Popov V.N."/>
        </authorList>
    </citation>
    <scope>NUCLEOTIDE SEQUENCE [LARGE SCALE GENOMIC DNA]</scope>
</reference>
<evidence type="ECO:0000313" key="1">
    <source>
        <dbReference type="EMBL" id="CRK87787.1"/>
    </source>
</evidence>
<dbReference type="Proteomes" id="UP000183832">
    <property type="component" value="Unassembled WGS sequence"/>
</dbReference>
<protein>
    <submittedName>
        <fullName evidence="1">CLUMA_CG001575, isoform A</fullName>
    </submittedName>
</protein>